<dbReference type="InterPro" id="IPR025990">
    <property type="entry name" value="zinc_ribbon_bacterial"/>
</dbReference>
<dbReference type="PIRSF" id="PIRSF037225">
    <property type="entry name" value="UCP037225"/>
    <property type="match status" value="1"/>
</dbReference>
<dbReference type="RefSeq" id="WP_305909743.1">
    <property type="nucleotide sequence ID" value="NZ_CP157743.1"/>
</dbReference>
<gene>
    <name evidence="1" type="ORF">Q9L42_003875</name>
</gene>
<accession>A0AAU7NWF4</accession>
<organism evidence="1 2">
    <name type="scientific">Methylomarinum roseum</name>
    <dbReference type="NCBI Taxonomy" id="3067653"/>
    <lineage>
        <taxon>Bacteria</taxon>
        <taxon>Pseudomonadati</taxon>
        <taxon>Pseudomonadota</taxon>
        <taxon>Gammaproteobacteria</taxon>
        <taxon>Methylococcales</taxon>
        <taxon>Methylococcaceae</taxon>
        <taxon>Methylomarinum</taxon>
    </lineage>
</organism>
<dbReference type="AlphaFoldDB" id="A0AAU7NWF4"/>
<keyword evidence="2" id="KW-1185">Reference proteome</keyword>
<dbReference type="InterPro" id="IPR017143">
    <property type="entry name" value="UCP037225"/>
</dbReference>
<evidence type="ECO:0000313" key="2">
    <source>
        <dbReference type="Proteomes" id="UP001225378"/>
    </source>
</evidence>
<dbReference type="Pfam" id="PF14255">
    <property type="entry name" value="Zn_ribbon_21"/>
    <property type="match status" value="1"/>
</dbReference>
<protein>
    <submittedName>
        <fullName evidence="1">CPXCG motif-containing cysteine-rich protein</fullName>
    </submittedName>
</protein>
<dbReference type="KEGG" id="mech:Q9L42_003875"/>
<dbReference type="Proteomes" id="UP001225378">
    <property type="component" value="Chromosome"/>
</dbReference>
<name>A0AAU7NWF4_9GAMM</name>
<evidence type="ECO:0000313" key="1">
    <source>
        <dbReference type="EMBL" id="XBS21273.1"/>
    </source>
</evidence>
<sequence length="63" mass="7122">MQQLQEFPINCPYCGENITVLVDASSGGQQYYEDCQVCCAPIFITLEIDEEGKIMLSARRDDE</sequence>
<dbReference type="EMBL" id="CP157743">
    <property type="protein sequence ID" value="XBS21273.1"/>
    <property type="molecule type" value="Genomic_DNA"/>
</dbReference>
<proteinExistence type="predicted"/>
<reference evidence="1 2" key="1">
    <citation type="journal article" date="2024" name="Microbiology">
        <title>Methylomarinum rosea sp. nov., a novel halophilic methanotrophic bacterium from the hypersaline Lake Elton.</title>
        <authorList>
            <person name="Suleimanov R.Z."/>
            <person name="Oshkin I.Y."/>
            <person name="Danilova O.V."/>
            <person name="Suzina N.E."/>
            <person name="Dedysh S.N."/>
        </authorList>
    </citation>
    <scope>NUCLEOTIDE SEQUENCE [LARGE SCALE GENOMIC DNA]</scope>
    <source>
        <strain evidence="1 2">Ch1-1</strain>
    </source>
</reference>